<name>A0A2C7A6N6_9PROT</name>
<dbReference type="PANTHER" id="PTHR11918:SF45">
    <property type="entry name" value="THREONYLCARBAMOYLADENOSINE TRNA METHYLTHIOTRANSFERASE"/>
    <property type="match status" value="1"/>
</dbReference>
<evidence type="ECO:0000256" key="2">
    <source>
        <dbReference type="ARBA" id="ARBA00022485"/>
    </source>
</evidence>
<dbReference type="InterPro" id="IPR058240">
    <property type="entry name" value="rSAM_sf"/>
</dbReference>
<evidence type="ECO:0000313" key="11">
    <source>
        <dbReference type="Proteomes" id="UP000223527"/>
    </source>
</evidence>
<organism evidence="10 11">
    <name type="scientific">Teichococcus rhizosphaerae</name>
    <dbReference type="NCBI Taxonomy" id="1335062"/>
    <lineage>
        <taxon>Bacteria</taxon>
        <taxon>Pseudomonadati</taxon>
        <taxon>Pseudomonadota</taxon>
        <taxon>Alphaproteobacteria</taxon>
        <taxon>Acetobacterales</taxon>
        <taxon>Roseomonadaceae</taxon>
        <taxon>Roseomonas</taxon>
    </lineage>
</organism>
<evidence type="ECO:0000259" key="8">
    <source>
        <dbReference type="PROSITE" id="PS51449"/>
    </source>
</evidence>
<dbReference type="AlphaFoldDB" id="A0A2C7A6N6"/>
<gene>
    <name evidence="10" type="ORF">CR162_06400</name>
</gene>
<dbReference type="InterPro" id="IPR023404">
    <property type="entry name" value="rSAM_horseshoe"/>
</dbReference>
<dbReference type="NCBIfam" id="TIGR01579">
    <property type="entry name" value="MiaB-like-C"/>
    <property type="match status" value="1"/>
</dbReference>
<dbReference type="SFLD" id="SFLDS00029">
    <property type="entry name" value="Radical_SAM"/>
    <property type="match status" value="1"/>
</dbReference>
<keyword evidence="4" id="KW-0949">S-adenosyl-L-methionine</keyword>
<dbReference type="Pfam" id="PF04055">
    <property type="entry name" value="Radical_SAM"/>
    <property type="match status" value="1"/>
</dbReference>
<dbReference type="InterPro" id="IPR006467">
    <property type="entry name" value="MiaB-like_bact"/>
</dbReference>
<evidence type="ECO:0000256" key="1">
    <source>
        <dbReference type="ARBA" id="ARBA00001966"/>
    </source>
</evidence>
<evidence type="ECO:0000256" key="7">
    <source>
        <dbReference type="ARBA" id="ARBA00023014"/>
    </source>
</evidence>
<reference evidence="10 11" key="1">
    <citation type="submission" date="2017-10" db="EMBL/GenBank/DDBJ databases">
        <authorList>
            <person name="Banno H."/>
            <person name="Chua N.-H."/>
        </authorList>
    </citation>
    <scope>NUCLEOTIDE SEQUENCE [LARGE SCALE GENOMIC DNA]</scope>
    <source>
        <strain evidence="10 11">YW11</strain>
    </source>
</reference>
<evidence type="ECO:0000313" key="10">
    <source>
        <dbReference type="EMBL" id="PHK95758.1"/>
    </source>
</evidence>
<keyword evidence="3 10" id="KW-0808">Transferase</keyword>
<dbReference type="InterPro" id="IPR006638">
    <property type="entry name" value="Elp3/MiaA/NifB-like_rSAM"/>
</dbReference>
<dbReference type="InterPro" id="IPR013848">
    <property type="entry name" value="Methylthiotransferase_N"/>
</dbReference>
<protein>
    <submittedName>
        <fullName evidence="10">tRNA (N(6)-L-threonylcarbamoyladenosine(37)-C(2))-methylthiotransferase MtaB</fullName>
    </submittedName>
</protein>
<accession>A0A2C7A6N6</accession>
<feature type="domain" description="Radical SAM core" evidence="9">
    <location>
        <begin position="144"/>
        <end position="374"/>
    </location>
</feature>
<dbReference type="Proteomes" id="UP000223527">
    <property type="component" value="Unassembled WGS sequence"/>
</dbReference>
<comment type="cofactor">
    <cofactor evidence="1">
        <name>[4Fe-4S] cluster</name>
        <dbReference type="ChEBI" id="CHEBI:49883"/>
    </cofactor>
</comment>
<dbReference type="EMBL" id="PDNU01000007">
    <property type="protein sequence ID" value="PHK95758.1"/>
    <property type="molecule type" value="Genomic_DNA"/>
</dbReference>
<dbReference type="InterPro" id="IPR005839">
    <property type="entry name" value="Methylthiotransferase"/>
</dbReference>
<evidence type="ECO:0000256" key="5">
    <source>
        <dbReference type="ARBA" id="ARBA00022723"/>
    </source>
</evidence>
<keyword evidence="2" id="KW-0004">4Fe-4S</keyword>
<dbReference type="GO" id="GO:0046872">
    <property type="term" value="F:metal ion binding"/>
    <property type="evidence" value="ECO:0007669"/>
    <property type="project" value="UniProtKB-KW"/>
</dbReference>
<dbReference type="PROSITE" id="PS01278">
    <property type="entry name" value="MTTASE_RADICAL"/>
    <property type="match status" value="1"/>
</dbReference>
<dbReference type="Pfam" id="PF00919">
    <property type="entry name" value="UPF0004"/>
    <property type="match status" value="1"/>
</dbReference>
<keyword evidence="5" id="KW-0479">Metal-binding</keyword>
<keyword evidence="11" id="KW-1185">Reference proteome</keyword>
<dbReference type="Gene3D" id="3.40.50.12160">
    <property type="entry name" value="Methylthiotransferase, N-terminal domain"/>
    <property type="match status" value="1"/>
</dbReference>
<evidence type="ECO:0000256" key="6">
    <source>
        <dbReference type="ARBA" id="ARBA00023004"/>
    </source>
</evidence>
<evidence type="ECO:0000256" key="4">
    <source>
        <dbReference type="ARBA" id="ARBA00022691"/>
    </source>
</evidence>
<dbReference type="OrthoDB" id="9805215at2"/>
<dbReference type="InterPro" id="IPR020612">
    <property type="entry name" value="Methylthiotransferase_CS"/>
</dbReference>
<feature type="domain" description="MTTase N-terminal" evidence="8">
    <location>
        <begin position="20"/>
        <end position="123"/>
    </location>
</feature>
<keyword evidence="6" id="KW-0408">Iron</keyword>
<dbReference type="Gene3D" id="3.80.30.20">
    <property type="entry name" value="tm_1862 like domain"/>
    <property type="match status" value="1"/>
</dbReference>
<proteinExistence type="predicted"/>
<dbReference type="GO" id="GO:0051539">
    <property type="term" value="F:4 iron, 4 sulfur cluster binding"/>
    <property type="evidence" value="ECO:0007669"/>
    <property type="project" value="UniProtKB-KW"/>
</dbReference>
<dbReference type="RefSeq" id="WP_099094717.1">
    <property type="nucleotide sequence ID" value="NZ_PDNU01000007.1"/>
</dbReference>
<dbReference type="PROSITE" id="PS51449">
    <property type="entry name" value="MTTASE_N"/>
    <property type="match status" value="1"/>
</dbReference>
<comment type="caution">
    <text evidence="10">The sequence shown here is derived from an EMBL/GenBank/DDBJ whole genome shotgun (WGS) entry which is preliminary data.</text>
</comment>
<sequence>MNAAPPEDGGPAPAEALSRGPVRVLSFGCRLNTYESIAMRELALRAGHERAILVNTCAVTAEAERQARKAIRRAAREHPGAPIIVTGCAAQIAPEAWAALPGVARVIGNAEKLKPEAWAPAAPPAPVPDIMAARETAAHLVTEFAGRARAFVQVQQGCDHRCTFCVIPYGRGPSRSVPLGAIVAQVRAVLEAGYREVVLTGVDIASYGTDLPGRPPLGQMARRLLALVPELPRLRLSSLDPAAMDEDLWRLLAEEPRLMPHLHLSLQHGADLILKRMKRRHGRAEALGCARRAQALRPGLALGADLIAGFPTETEAHFAQMLALVEEAGLSFLHVFPYSERPGTPAARMPQLPPTLRRERAARLRAAGAEAAARFYNARLGQEESVLLESPDRGHTEHFAPLRLVGSAGRHGQLLRARVTAAGPDGLLAEVA</sequence>
<dbReference type="PANTHER" id="PTHR11918">
    <property type="entry name" value="RADICAL SAM PROTEINS"/>
    <property type="match status" value="1"/>
</dbReference>
<evidence type="ECO:0000259" key="9">
    <source>
        <dbReference type="PROSITE" id="PS51918"/>
    </source>
</evidence>
<dbReference type="NCBIfam" id="TIGR00089">
    <property type="entry name" value="MiaB/RimO family radical SAM methylthiotransferase"/>
    <property type="match status" value="1"/>
</dbReference>
<dbReference type="PROSITE" id="PS51918">
    <property type="entry name" value="RADICAL_SAM"/>
    <property type="match status" value="1"/>
</dbReference>
<keyword evidence="7" id="KW-0411">Iron-sulfur</keyword>
<dbReference type="SMART" id="SM00729">
    <property type="entry name" value="Elp3"/>
    <property type="match status" value="1"/>
</dbReference>
<dbReference type="SUPFAM" id="SSF102114">
    <property type="entry name" value="Radical SAM enzymes"/>
    <property type="match status" value="1"/>
</dbReference>
<dbReference type="InterPro" id="IPR007197">
    <property type="entry name" value="rSAM"/>
</dbReference>
<dbReference type="CDD" id="cd01335">
    <property type="entry name" value="Radical_SAM"/>
    <property type="match status" value="1"/>
</dbReference>
<evidence type="ECO:0000256" key="3">
    <source>
        <dbReference type="ARBA" id="ARBA00022679"/>
    </source>
</evidence>
<dbReference type="InterPro" id="IPR038135">
    <property type="entry name" value="Methylthiotransferase_N_sf"/>
</dbReference>
<dbReference type="GO" id="GO:0035598">
    <property type="term" value="F:tRNA (N(6)-L-threonylcarbamoyladenosine(37)-C(2))-methylthiotransferase activity"/>
    <property type="evidence" value="ECO:0007669"/>
    <property type="project" value="TreeGrafter"/>
</dbReference>
<dbReference type="SFLD" id="SFLDG01082">
    <property type="entry name" value="B12-binding_domain_containing"/>
    <property type="match status" value="1"/>
</dbReference>